<comment type="caution">
    <text evidence="6">The sequence shown here is derived from an EMBL/GenBank/DDBJ whole genome shotgun (WGS) entry which is preliminary data.</text>
</comment>
<dbReference type="Pfam" id="PF00440">
    <property type="entry name" value="TetR_N"/>
    <property type="match status" value="1"/>
</dbReference>
<evidence type="ECO:0000256" key="4">
    <source>
        <dbReference type="PROSITE-ProRule" id="PRU00335"/>
    </source>
</evidence>
<dbReference type="GO" id="GO:0003700">
    <property type="term" value="F:DNA-binding transcription factor activity"/>
    <property type="evidence" value="ECO:0007669"/>
    <property type="project" value="TreeGrafter"/>
</dbReference>
<evidence type="ECO:0000313" key="7">
    <source>
        <dbReference type="Proteomes" id="UP000322634"/>
    </source>
</evidence>
<evidence type="ECO:0000256" key="3">
    <source>
        <dbReference type="ARBA" id="ARBA00023163"/>
    </source>
</evidence>
<dbReference type="Proteomes" id="UP000322634">
    <property type="component" value="Unassembled WGS sequence"/>
</dbReference>
<accession>A0A5D0U3Q2</accession>
<keyword evidence="3" id="KW-0804">Transcription</keyword>
<evidence type="ECO:0000259" key="5">
    <source>
        <dbReference type="PROSITE" id="PS50977"/>
    </source>
</evidence>
<feature type="domain" description="HTH tetR-type" evidence="5">
    <location>
        <begin position="14"/>
        <end position="73"/>
    </location>
</feature>
<dbReference type="PANTHER" id="PTHR30055">
    <property type="entry name" value="HTH-TYPE TRANSCRIPTIONAL REGULATOR RUTR"/>
    <property type="match status" value="1"/>
</dbReference>
<reference evidence="6 7" key="1">
    <citation type="submission" date="2019-08" db="EMBL/GenBank/DDBJ databases">
        <title>Actinomadura sp. nov. CYP1-5 isolated from mountain soil.</title>
        <authorList>
            <person name="Songsumanus A."/>
            <person name="Kuncharoen N."/>
            <person name="Kudo T."/>
            <person name="Yuki M."/>
            <person name="Igarashi Y."/>
            <person name="Tanasupawat S."/>
        </authorList>
    </citation>
    <scope>NUCLEOTIDE SEQUENCE [LARGE SCALE GENOMIC DNA]</scope>
    <source>
        <strain evidence="6 7">GKU157</strain>
    </source>
</reference>
<dbReference type="PROSITE" id="PS50977">
    <property type="entry name" value="HTH_TETR_2"/>
    <property type="match status" value="1"/>
</dbReference>
<dbReference type="PANTHER" id="PTHR30055:SF234">
    <property type="entry name" value="HTH-TYPE TRANSCRIPTIONAL REGULATOR BETI"/>
    <property type="match status" value="1"/>
</dbReference>
<keyword evidence="2 4" id="KW-0238">DNA-binding</keyword>
<evidence type="ECO:0000256" key="1">
    <source>
        <dbReference type="ARBA" id="ARBA00023015"/>
    </source>
</evidence>
<dbReference type="Pfam" id="PF21597">
    <property type="entry name" value="TetR_C_43"/>
    <property type="match status" value="1"/>
</dbReference>
<name>A0A5D0U3Q2_9ACTN</name>
<protein>
    <submittedName>
        <fullName evidence="6">Helix-turn-helix transcriptional regulator</fullName>
    </submittedName>
</protein>
<keyword evidence="7" id="KW-1185">Reference proteome</keyword>
<feature type="DNA-binding region" description="H-T-H motif" evidence="4">
    <location>
        <begin position="36"/>
        <end position="55"/>
    </location>
</feature>
<sequence>MTPPAKRARRADAERNARLLMAAARALFDERGPDVALDEVARRAGVGNATLYRHYPTRGDLLTAVYADEIAALCDRGDALLRDQAPGEAFFTWLRAFTVHVATRRTLAFAGTDSGSERRTELFARWHTSLTFTAEKLLSEAQEAGTVRPDLTVTEILALANAVAVSAETDVNRVHRLIDLLRHGLSGPAAPD</sequence>
<keyword evidence="1" id="KW-0805">Transcription regulation</keyword>
<gene>
    <name evidence="6" type="ORF">FXF65_22455</name>
</gene>
<dbReference type="SUPFAM" id="SSF48498">
    <property type="entry name" value="Tetracyclin repressor-like, C-terminal domain"/>
    <property type="match status" value="1"/>
</dbReference>
<dbReference type="SUPFAM" id="SSF46689">
    <property type="entry name" value="Homeodomain-like"/>
    <property type="match status" value="1"/>
</dbReference>
<evidence type="ECO:0000313" key="6">
    <source>
        <dbReference type="EMBL" id="TYC13261.1"/>
    </source>
</evidence>
<dbReference type="AlphaFoldDB" id="A0A5D0U3Q2"/>
<dbReference type="InterPro" id="IPR050109">
    <property type="entry name" value="HTH-type_TetR-like_transc_reg"/>
</dbReference>
<dbReference type="InterPro" id="IPR049445">
    <property type="entry name" value="TetR_SbtR-like_C"/>
</dbReference>
<dbReference type="EMBL" id="VSFF01000008">
    <property type="protein sequence ID" value="TYC13261.1"/>
    <property type="molecule type" value="Genomic_DNA"/>
</dbReference>
<dbReference type="InterPro" id="IPR001647">
    <property type="entry name" value="HTH_TetR"/>
</dbReference>
<organism evidence="6 7">
    <name type="scientific">Actinomadura syzygii</name>
    <dbReference type="NCBI Taxonomy" id="1427538"/>
    <lineage>
        <taxon>Bacteria</taxon>
        <taxon>Bacillati</taxon>
        <taxon>Actinomycetota</taxon>
        <taxon>Actinomycetes</taxon>
        <taxon>Streptosporangiales</taxon>
        <taxon>Thermomonosporaceae</taxon>
        <taxon>Actinomadura</taxon>
    </lineage>
</organism>
<dbReference type="InterPro" id="IPR009057">
    <property type="entry name" value="Homeodomain-like_sf"/>
</dbReference>
<dbReference type="PRINTS" id="PR00455">
    <property type="entry name" value="HTHTETR"/>
</dbReference>
<evidence type="ECO:0000256" key="2">
    <source>
        <dbReference type="ARBA" id="ARBA00023125"/>
    </source>
</evidence>
<dbReference type="Gene3D" id="1.10.357.10">
    <property type="entry name" value="Tetracycline Repressor, domain 2"/>
    <property type="match status" value="1"/>
</dbReference>
<proteinExistence type="predicted"/>
<dbReference type="GO" id="GO:0000976">
    <property type="term" value="F:transcription cis-regulatory region binding"/>
    <property type="evidence" value="ECO:0007669"/>
    <property type="project" value="TreeGrafter"/>
</dbReference>
<dbReference type="InterPro" id="IPR036271">
    <property type="entry name" value="Tet_transcr_reg_TetR-rel_C_sf"/>
</dbReference>
<dbReference type="RefSeq" id="WP_148351955.1">
    <property type="nucleotide sequence ID" value="NZ_JBHSBF010000010.1"/>
</dbReference>
<dbReference type="OrthoDB" id="3295174at2"/>